<feature type="domain" description="DUF1731" evidence="3">
    <location>
        <begin position="250"/>
        <end position="295"/>
    </location>
</feature>
<reference evidence="4 5" key="1">
    <citation type="submission" date="2018-07" db="EMBL/GenBank/DDBJ databases">
        <title>Motiliproteus coralliicola sp. nov., a bacterium isolated from Coral.</title>
        <authorList>
            <person name="Wang G."/>
        </authorList>
    </citation>
    <scope>NUCLEOTIDE SEQUENCE [LARGE SCALE GENOMIC DNA]</scope>
    <source>
        <strain evidence="4 5">C34</strain>
    </source>
</reference>
<comment type="caution">
    <text evidence="4">The sequence shown here is derived from an EMBL/GenBank/DDBJ whole genome shotgun (WGS) entry which is preliminary data.</text>
</comment>
<dbReference type="PANTHER" id="PTHR11092:SF0">
    <property type="entry name" value="EPIMERASE FAMILY PROTEIN SDR39U1"/>
    <property type="match status" value="1"/>
</dbReference>
<dbReference type="RefSeq" id="WP_114694073.1">
    <property type="nucleotide sequence ID" value="NZ_QQOH01000001.1"/>
</dbReference>
<accession>A0A369WS39</accession>
<name>A0A369WS39_9GAMM</name>
<dbReference type="Proteomes" id="UP000253769">
    <property type="component" value="Unassembled WGS sequence"/>
</dbReference>
<evidence type="ECO:0000259" key="2">
    <source>
        <dbReference type="Pfam" id="PF01370"/>
    </source>
</evidence>
<comment type="similarity">
    <text evidence="1">Belongs to the NAD(P)-dependent epimerase/dehydratase family. SDR39U1 subfamily.</text>
</comment>
<dbReference type="NCBIfam" id="TIGR01777">
    <property type="entry name" value="yfcH"/>
    <property type="match status" value="1"/>
</dbReference>
<dbReference type="Pfam" id="PF01370">
    <property type="entry name" value="Epimerase"/>
    <property type="match status" value="1"/>
</dbReference>
<evidence type="ECO:0000259" key="3">
    <source>
        <dbReference type="Pfam" id="PF08338"/>
    </source>
</evidence>
<sequence>MNVLITGASGFIGSALIRHLLDTDRTVIGLSRKPEPLARRFGNRIKTVDDLAKIDADTSIDAIVNLAGEPILDRRWSEKRKQVLYNSRLDTTAAVIKLIQRLNTKPTVLVSGSAIGYYGSQPDDRMLDENSEGRNGFTHKLCADWESRALEVQRLGVRVCLLRTGVVLGHGGALKRMLPPFKMALGGPIGSGRQWFSWIQLDDMVSLIDFLLQHQVLSGAFNATAPEPVTNAEFSKQLGRVLGRPAILPMPAFVMRLALGEGAELLCEGQRVVPVRLQQAGFEFRYPKLDKALAASL</sequence>
<proteinExistence type="inferred from homology"/>
<dbReference type="SUPFAM" id="SSF51735">
    <property type="entry name" value="NAD(P)-binding Rossmann-fold domains"/>
    <property type="match status" value="1"/>
</dbReference>
<evidence type="ECO:0000313" key="5">
    <source>
        <dbReference type="Proteomes" id="UP000253769"/>
    </source>
</evidence>
<dbReference type="PANTHER" id="PTHR11092">
    <property type="entry name" value="SUGAR NUCLEOTIDE EPIMERASE RELATED"/>
    <property type="match status" value="1"/>
</dbReference>
<dbReference type="Gene3D" id="3.40.50.720">
    <property type="entry name" value="NAD(P)-binding Rossmann-like Domain"/>
    <property type="match status" value="1"/>
</dbReference>
<dbReference type="OrthoDB" id="9801773at2"/>
<dbReference type="InterPro" id="IPR013549">
    <property type="entry name" value="DUF1731"/>
</dbReference>
<dbReference type="CDD" id="cd05242">
    <property type="entry name" value="SDR_a8"/>
    <property type="match status" value="1"/>
</dbReference>
<evidence type="ECO:0000313" key="4">
    <source>
        <dbReference type="EMBL" id="RDE24487.1"/>
    </source>
</evidence>
<dbReference type="InterPro" id="IPR010099">
    <property type="entry name" value="SDR39U1"/>
</dbReference>
<dbReference type="Pfam" id="PF08338">
    <property type="entry name" value="DUF1731"/>
    <property type="match status" value="1"/>
</dbReference>
<dbReference type="AlphaFoldDB" id="A0A369WS39"/>
<gene>
    <name evidence="4" type="ORF">DV711_02545</name>
</gene>
<protein>
    <submittedName>
        <fullName evidence="4">TIGR01777 family protein</fullName>
    </submittedName>
</protein>
<dbReference type="EMBL" id="QQOH01000001">
    <property type="protein sequence ID" value="RDE24487.1"/>
    <property type="molecule type" value="Genomic_DNA"/>
</dbReference>
<dbReference type="InterPro" id="IPR036291">
    <property type="entry name" value="NAD(P)-bd_dom_sf"/>
</dbReference>
<evidence type="ECO:0000256" key="1">
    <source>
        <dbReference type="ARBA" id="ARBA00009353"/>
    </source>
</evidence>
<feature type="domain" description="NAD-dependent epimerase/dehydratase" evidence="2">
    <location>
        <begin position="3"/>
        <end position="215"/>
    </location>
</feature>
<dbReference type="InterPro" id="IPR001509">
    <property type="entry name" value="Epimerase_deHydtase"/>
</dbReference>
<organism evidence="4 5">
    <name type="scientific">Motiliproteus coralliicola</name>
    <dbReference type="NCBI Taxonomy" id="2283196"/>
    <lineage>
        <taxon>Bacteria</taxon>
        <taxon>Pseudomonadati</taxon>
        <taxon>Pseudomonadota</taxon>
        <taxon>Gammaproteobacteria</taxon>
        <taxon>Oceanospirillales</taxon>
        <taxon>Oceanospirillaceae</taxon>
        <taxon>Motiliproteus</taxon>
    </lineage>
</organism>
<keyword evidence="5" id="KW-1185">Reference proteome</keyword>